<dbReference type="EMBL" id="JAZHOG010000004">
    <property type="protein sequence ID" value="MEJ8567480.1"/>
    <property type="molecule type" value="Genomic_DNA"/>
</dbReference>
<dbReference type="Gene3D" id="1.20.200.10">
    <property type="entry name" value="Fumarase/aspartase (Central domain)"/>
    <property type="match status" value="1"/>
</dbReference>
<dbReference type="Proteomes" id="UP001359886">
    <property type="component" value="Unassembled WGS sequence"/>
</dbReference>
<keyword evidence="3 8" id="KW-0369">Histidine metabolism</keyword>
<evidence type="ECO:0000256" key="9">
    <source>
        <dbReference type="RuleBase" id="RU004480"/>
    </source>
</evidence>
<evidence type="ECO:0000256" key="8">
    <source>
        <dbReference type="RuleBase" id="RU004479"/>
    </source>
</evidence>
<accession>A0AAW9RF59</accession>
<dbReference type="EC" id="4.3.1.3" evidence="2 6"/>
<evidence type="ECO:0000313" key="10">
    <source>
        <dbReference type="EMBL" id="MEJ8567480.1"/>
    </source>
</evidence>
<dbReference type="InterPro" id="IPR001106">
    <property type="entry name" value="Aromatic_Lyase"/>
</dbReference>
<evidence type="ECO:0000313" key="11">
    <source>
        <dbReference type="Proteomes" id="UP001359886"/>
    </source>
</evidence>
<keyword evidence="11" id="KW-1185">Reference proteome</keyword>
<comment type="catalytic activity">
    <reaction evidence="5 8">
        <text>L-histidine = trans-urocanate + NH4(+)</text>
        <dbReference type="Rhea" id="RHEA:21232"/>
        <dbReference type="ChEBI" id="CHEBI:17771"/>
        <dbReference type="ChEBI" id="CHEBI:28938"/>
        <dbReference type="ChEBI" id="CHEBI:57595"/>
        <dbReference type="EC" id="4.3.1.3"/>
    </reaction>
</comment>
<dbReference type="InterPro" id="IPR022313">
    <property type="entry name" value="Phe/His_NH3-lyase_AS"/>
</dbReference>
<dbReference type="PANTHER" id="PTHR10362">
    <property type="entry name" value="HISTIDINE AMMONIA-LYASE"/>
    <property type="match status" value="1"/>
</dbReference>
<proteinExistence type="inferred from homology"/>
<dbReference type="Gene3D" id="1.10.275.10">
    <property type="entry name" value="Fumarase/aspartase (N-terminal domain)"/>
    <property type="match status" value="1"/>
</dbReference>
<sequence length="504" mass="53747">MTDSSSHSLTIARLYADIAASMSALRRAHPRVDRSRETVLKALDDGKAHYGINTGFGVLANKRIDADQLAELQQNILLSHACGVGEPVPREITRLMLQLKIHALGLGQSGISRSTFDQLLALEAADLLPWVPSRGSVGASGDLAPLAHLCLPLIGRGEVWSDDGAKQPAAEALGAHGLSAIRLKPKDGLALINGTQLMAAYGAFVLERSQRLLKLADILAAMSLEALQGSAVPFDERIHDLRPHAGQLQAASNVRVLLEASEILDSHRDCGKVQDPYCLRCVPQVHGASRDALAYATGVLETEMNSVTDNPLVFDGGDILSGGNFHGQPLALALDFAAIALAELGSISERRTYLLLEGHDGLPKLLMQDTGVNSGFMIPQYTAAALVSENKVLCHPASVDSIPTSLGQEDHVSMGSISAVKLLQVLHNVENVLAVELLTASQALDFRQPLQPGAGVLAAHQYLRGCIPHARQDYEVRNDLDICVSLLRGHDFLAEVERASGALA</sequence>
<comment type="caution">
    <text evidence="10">The sequence shown here is derived from an EMBL/GenBank/DDBJ whole genome shotgun (WGS) entry which is preliminary data.</text>
</comment>
<dbReference type="AlphaFoldDB" id="A0AAW9RF59"/>
<dbReference type="Pfam" id="PF00221">
    <property type="entry name" value="Lyase_aromatic"/>
    <property type="match status" value="1"/>
</dbReference>
<evidence type="ECO:0000256" key="4">
    <source>
        <dbReference type="ARBA" id="ARBA00023239"/>
    </source>
</evidence>
<dbReference type="GO" id="GO:0004397">
    <property type="term" value="F:histidine ammonia-lyase activity"/>
    <property type="evidence" value="ECO:0007669"/>
    <property type="project" value="UniProtKB-UniRule"/>
</dbReference>
<evidence type="ECO:0000256" key="7">
    <source>
        <dbReference type="RuleBase" id="RU003954"/>
    </source>
</evidence>
<evidence type="ECO:0000256" key="5">
    <source>
        <dbReference type="ARBA" id="ARBA00049269"/>
    </source>
</evidence>
<dbReference type="RefSeq" id="WP_354694800.1">
    <property type="nucleotide sequence ID" value="NZ_JAZHOG010000004.1"/>
</dbReference>
<dbReference type="InterPro" id="IPR008948">
    <property type="entry name" value="L-Aspartase-like"/>
</dbReference>
<dbReference type="CDD" id="cd00332">
    <property type="entry name" value="PAL-HAL"/>
    <property type="match status" value="1"/>
</dbReference>
<evidence type="ECO:0000256" key="6">
    <source>
        <dbReference type="NCBIfam" id="TIGR01225"/>
    </source>
</evidence>
<comment type="similarity">
    <text evidence="7">Belongs to the PAL/histidase family.</text>
</comment>
<reference evidence="10 11" key="1">
    <citation type="submission" date="2024-02" db="EMBL/GenBank/DDBJ databases">
        <title>A novel Wenzhouxiangellaceae bacterium, isolated from coastal sediments.</title>
        <authorList>
            <person name="Du Z.-J."/>
            <person name="Ye Y.-Q."/>
            <person name="Zhang X.-Y."/>
        </authorList>
    </citation>
    <scope>NUCLEOTIDE SEQUENCE [LARGE SCALE GENOMIC DNA]</scope>
    <source>
        <strain evidence="10 11">CH-27</strain>
    </source>
</reference>
<comment type="pathway">
    <text evidence="1 8">Amino-acid degradation; L-histidine degradation into L-glutamate; N-formimidoyl-L-glutamate from L-histidine: step 1/3.</text>
</comment>
<evidence type="ECO:0000256" key="2">
    <source>
        <dbReference type="ARBA" id="ARBA00012994"/>
    </source>
</evidence>
<protein>
    <recommendedName>
        <fullName evidence="2 6">Histidine ammonia-lyase</fullName>
        <ecNumber evidence="2 6">4.3.1.3</ecNumber>
    </recommendedName>
</protein>
<dbReference type="NCBIfam" id="TIGR01225">
    <property type="entry name" value="hutH"/>
    <property type="match status" value="1"/>
</dbReference>
<dbReference type="InterPro" id="IPR024083">
    <property type="entry name" value="Fumarase/histidase_N"/>
</dbReference>
<dbReference type="InterPro" id="IPR005921">
    <property type="entry name" value="HutH"/>
</dbReference>
<organism evidence="10 11">
    <name type="scientific">Elongatibacter sediminis</name>
    <dbReference type="NCBI Taxonomy" id="3119006"/>
    <lineage>
        <taxon>Bacteria</taxon>
        <taxon>Pseudomonadati</taxon>
        <taxon>Pseudomonadota</taxon>
        <taxon>Gammaproteobacteria</taxon>
        <taxon>Chromatiales</taxon>
        <taxon>Wenzhouxiangellaceae</taxon>
        <taxon>Elongatibacter</taxon>
    </lineage>
</organism>
<dbReference type="PROSITE" id="PS00488">
    <property type="entry name" value="PAL_HISTIDASE"/>
    <property type="match status" value="1"/>
</dbReference>
<gene>
    <name evidence="10" type="primary">hutH</name>
    <name evidence="10" type="ORF">V3330_07570</name>
</gene>
<name>A0AAW9RF59_9GAMM</name>
<dbReference type="NCBIfam" id="NF006871">
    <property type="entry name" value="PRK09367.1"/>
    <property type="match status" value="1"/>
</dbReference>
<dbReference type="GO" id="GO:0005737">
    <property type="term" value="C:cytoplasm"/>
    <property type="evidence" value="ECO:0007669"/>
    <property type="project" value="UniProtKB-SubCell"/>
</dbReference>
<dbReference type="FunFam" id="1.20.200.10:FF:000003">
    <property type="entry name" value="Histidine ammonia-lyase"/>
    <property type="match status" value="1"/>
</dbReference>
<evidence type="ECO:0000256" key="3">
    <source>
        <dbReference type="ARBA" id="ARBA00022808"/>
    </source>
</evidence>
<evidence type="ECO:0000256" key="1">
    <source>
        <dbReference type="ARBA" id="ARBA00005113"/>
    </source>
</evidence>
<comment type="subcellular location">
    <subcellularLocation>
        <location evidence="9">Cytoplasm</location>
    </subcellularLocation>
</comment>
<dbReference type="SUPFAM" id="SSF48557">
    <property type="entry name" value="L-aspartase-like"/>
    <property type="match status" value="1"/>
</dbReference>
<keyword evidence="4 7" id="KW-0456">Lyase</keyword>
<dbReference type="GO" id="GO:0006548">
    <property type="term" value="P:L-histidine catabolic process"/>
    <property type="evidence" value="ECO:0007669"/>
    <property type="project" value="UniProtKB-UniRule"/>
</dbReference>